<organism evidence="5 6">
    <name type="scientific">Marinobacter subterrani</name>
    <dbReference type="NCBI Taxonomy" id="1658765"/>
    <lineage>
        <taxon>Bacteria</taxon>
        <taxon>Pseudomonadati</taxon>
        <taxon>Pseudomonadota</taxon>
        <taxon>Gammaproteobacteria</taxon>
        <taxon>Pseudomonadales</taxon>
        <taxon>Marinobacteraceae</taxon>
        <taxon>Marinobacter</taxon>
    </lineage>
</organism>
<evidence type="ECO:0000256" key="2">
    <source>
        <dbReference type="ARBA" id="ARBA00022801"/>
    </source>
</evidence>
<dbReference type="Proteomes" id="UP000036102">
    <property type="component" value="Unassembled WGS sequence"/>
</dbReference>
<accession>A0A0J7J8V1</accession>
<dbReference type="EMBL" id="LFBU01000001">
    <property type="protein sequence ID" value="KMQ74419.1"/>
    <property type="molecule type" value="Genomic_DNA"/>
</dbReference>
<dbReference type="GO" id="GO:0008770">
    <property type="term" value="F:[acyl-carrier-protein] phosphodiesterase activity"/>
    <property type="evidence" value="ECO:0007669"/>
    <property type="project" value="InterPro"/>
</dbReference>
<dbReference type="PIRSF" id="PIRSF011489">
    <property type="entry name" value="DUF479"/>
    <property type="match status" value="1"/>
</dbReference>
<evidence type="ECO:0000256" key="1">
    <source>
        <dbReference type="ARBA" id="ARBA00022516"/>
    </source>
</evidence>
<evidence type="ECO:0000256" key="3">
    <source>
        <dbReference type="ARBA" id="ARBA00023098"/>
    </source>
</evidence>
<dbReference type="PANTHER" id="PTHR38764:SF1">
    <property type="entry name" value="ACYL CARRIER PROTEIN PHOSPHODIESTERASE"/>
    <property type="match status" value="1"/>
</dbReference>
<sequence>MESIVLLVHVQSGATKHTSETNKTDQMGNCLNHLAHVFLAPDSPEARVGSILGDFTRGVDIGELPNAVRQGVHHHRAVDSFTDQHPDVLASKTVFSRQRRRFAGVALDILYDHFLLKHWDKFSELEREQFIHRIYDELQDHEHLMPAPMAKVTRRMVWHDWFGAYKDLESIGYALDRVADRIRFPNSFAGIITEIRSNHDALEQRFLSFFTDLQKFAGDIE</sequence>
<keyword evidence="4" id="KW-0275">Fatty acid biosynthesis</keyword>
<reference evidence="5 6" key="1">
    <citation type="submission" date="2015-06" db="EMBL/GenBank/DDBJ databases">
        <title>Marinobacter subterrani, a genetically tractable neutrophilic iron-oxidizing strain isolated from the Soudan Iron Mine.</title>
        <authorList>
            <person name="Bonis B.M."/>
            <person name="Gralnick J.A."/>
        </authorList>
    </citation>
    <scope>NUCLEOTIDE SEQUENCE [LARGE SCALE GENOMIC DNA]</scope>
    <source>
        <strain evidence="5 6">JG233</strain>
    </source>
</reference>
<comment type="caution">
    <text evidence="5">The sequence shown here is derived from an EMBL/GenBank/DDBJ whole genome shotgun (WGS) entry which is preliminary data.</text>
</comment>
<dbReference type="Pfam" id="PF04336">
    <property type="entry name" value="ACP_PD"/>
    <property type="match status" value="1"/>
</dbReference>
<dbReference type="GO" id="GO:0006633">
    <property type="term" value="P:fatty acid biosynthetic process"/>
    <property type="evidence" value="ECO:0007669"/>
    <property type="project" value="UniProtKB-KW"/>
</dbReference>
<dbReference type="AlphaFoldDB" id="A0A0J7J8V1"/>
<evidence type="ECO:0000313" key="5">
    <source>
        <dbReference type="EMBL" id="KMQ74419.1"/>
    </source>
</evidence>
<evidence type="ECO:0000256" key="4">
    <source>
        <dbReference type="ARBA" id="ARBA00023160"/>
    </source>
</evidence>
<proteinExistence type="predicted"/>
<dbReference type="PANTHER" id="PTHR38764">
    <property type="entry name" value="ACYL CARRIER PROTEIN PHOSPHODIESTERASE"/>
    <property type="match status" value="1"/>
</dbReference>
<keyword evidence="6" id="KW-1185">Reference proteome</keyword>
<dbReference type="PATRIC" id="fig|1658765.3.peg.594"/>
<protein>
    <submittedName>
        <fullName evidence="5">Acyl carrier protein phosphodiesterase</fullName>
    </submittedName>
</protein>
<keyword evidence="3" id="KW-0443">Lipid metabolism</keyword>
<dbReference type="InterPro" id="IPR007431">
    <property type="entry name" value="ACP_PD"/>
</dbReference>
<keyword evidence="4" id="KW-0276">Fatty acid metabolism</keyword>
<keyword evidence="1" id="KW-0444">Lipid biosynthesis</keyword>
<dbReference type="STRING" id="1658765.Msub_10602"/>
<keyword evidence="2" id="KW-0378">Hydrolase</keyword>
<name>A0A0J7J8V1_9GAMM</name>
<gene>
    <name evidence="5" type="ORF">Msub_10602</name>
</gene>
<evidence type="ECO:0000313" key="6">
    <source>
        <dbReference type="Proteomes" id="UP000036102"/>
    </source>
</evidence>